<sequence>MAPAPNRLDSVNVQNSMSVPVNVTVVFDNHKDKVELQEEHEISPGCNYHFQEKILDMGSWTAIAPVKKVSVVHGNGSHYLEPSVSGVTKKIDVNVTSDGQLAIV</sequence>
<gene>
    <name evidence="1" type="ORF">CEUSTIGMA_g12444.t1</name>
    <name evidence="2" type="ORF">CEUSTIGMA_g12664.t1</name>
</gene>
<dbReference type="OrthoDB" id="534196at2759"/>
<keyword evidence="3" id="KW-1185">Reference proteome</keyword>
<evidence type="ECO:0000313" key="1">
    <source>
        <dbReference type="EMBL" id="GAX85024.1"/>
    </source>
</evidence>
<proteinExistence type="predicted"/>
<dbReference type="EMBL" id="BEGY01000146">
    <property type="protein sequence ID" value="GAX85024.1"/>
    <property type="molecule type" value="Genomic_DNA"/>
</dbReference>
<dbReference type="EMBL" id="BEGY01000157">
    <property type="protein sequence ID" value="GAX85244.1"/>
    <property type="molecule type" value="Genomic_DNA"/>
</dbReference>
<accession>A0A250XQA6</accession>
<name>A0A250XQA6_9CHLO</name>
<evidence type="ECO:0000313" key="2">
    <source>
        <dbReference type="EMBL" id="GAX85244.1"/>
    </source>
</evidence>
<evidence type="ECO:0000313" key="3">
    <source>
        <dbReference type="Proteomes" id="UP000232323"/>
    </source>
</evidence>
<organism evidence="2 3">
    <name type="scientific">Chlamydomonas eustigma</name>
    <dbReference type="NCBI Taxonomy" id="1157962"/>
    <lineage>
        <taxon>Eukaryota</taxon>
        <taxon>Viridiplantae</taxon>
        <taxon>Chlorophyta</taxon>
        <taxon>core chlorophytes</taxon>
        <taxon>Chlorophyceae</taxon>
        <taxon>CS clade</taxon>
        <taxon>Chlamydomonadales</taxon>
        <taxon>Chlamydomonadaceae</taxon>
        <taxon>Chlamydomonas</taxon>
    </lineage>
</organism>
<dbReference type="AlphaFoldDB" id="A0A250XQA6"/>
<protein>
    <submittedName>
        <fullName evidence="2">Uncharacterized protein</fullName>
    </submittedName>
</protein>
<reference evidence="2 3" key="1">
    <citation type="submission" date="2017-08" db="EMBL/GenBank/DDBJ databases">
        <title>Acidophilic green algal genome provides insights into adaptation to an acidic environment.</title>
        <authorList>
            <person name="Hirooka S."/>
            <person name="Hirose Y."/>
            <person name="Kanesaki Y."/>
            <person name="Higuchi S."/>
            <person name="Fujiwara T."/>
            <person name="Onuma R."/>
            <person name="Era A."/>
            <person name="Ohbayashi R."/>
            <person name="Uzuka A."/>
            <person name="Nozaki H."/>
            <person name="Yoshikawa H."/>
            <person name="Miyagishima S.Y."/>
        </authorList>
    </citation>
    <scope>NUCLEOTIDE SEQUENCE [LARGE SCALE GENOMIC DNA]</scope>
    <source>
        <strain evidence="2 3">NIES-2499</strain>
    </source>
</reference>
<comment type="caution">
    <text evidence="2">The sequence shown here is derived from an EMBL/GenBank/DDBJ whole genome shotgun (WGS) entry which is preliminary data.</text>
</comment>
<dbReference type="Proteomes" id="UP000232323">
    <property type="component" value="Unassembled WGS sequence"/>
</dbReference>